<dbReference type="OrthoDB" id="2968236at2"/>
<gene>
    <name evidence="2" type="ORF">LY60_00219</name>
</gene>
<dbReference type="EMBL" id="VLKH01000001">
    <property type="protein sequence ID" value="TWH83608.1"/>
    <property type="molecule type" value="Genomic_DNA"/>
</dbReference>
<evidence type="ECO:0000313" key="2">
    <source>
        <dbReference type="EMBL" id="TWH83608.1"/>
    </source>
</evidence>
<proteinExistence type="predicted"/>
<organism evidence="2 3">
    <name type="scientific">Sedimentibacter saalensis</name>
    <dbReference type="NCBI Taxonomy" id="130788"/>
    <lineage>
        <taxon>Bacteria</taxon>
        <taxon>Bacillati</taxon>
        <taxon>Bacillota</taxon>
        <taxon>Tissierellia</taxon>
        <taxon>Sedimentibacter</taxon>
    </lineage>
</organism>
<reference evidence="2 3" key="1">
    <citation type="submission" date="2019-07" db="EMBL/GenBank/DDBJ databases">
        <title>Genomic Encyclopedia of Type Strains, Phase I: the one thousand microbial genomes (KMG-I) project.</title>
        <authorList>
            <person name="Kyrpides N."/>
        </authorList>
    </citation>
    <scope>NUCLEOTIDE SEQUENCE [LARGE SCALE GENOMIC DNA]</scope>
    <source>
        <strain evidence="2 3">DSM 13558</strain>
    </source>
</reference>
<keyword evidence="1" id="KW-1133">Transmembrane helix</keyword>
<dbReference type="RefSeq" id="WP_145078775.1">
    <property type="nucleotide sequence ID" value="NZ_DAMBUX010000007.1"/>
</dbReference>
<sequence length="126" mass="14311">MKKHKSIIIGLIIAAISFVLMYTGIRFINNTEVITENIAYYALFSLILGGISAVFHFYKLKYALIFFIAGIAIGYFEMFRRFMDNLDGWGDLAGILSLFMFVTAGLFAGIIVQTVHHFLKSIRKKE</sequence>
<feature type="transmembrane region" description="Helical" evidence="1">
    <location>
        <begin position="7"/>
        <end position="25"/>
    </location>
</feature>
<feature type="transmembrane region" description="Helical" evidence="1">
    <location>
        <begin position="37"/>
        <end position="55"/>
    </location>
</feature>
<keyword evidence="1" id="KW-0472">Membrane</keyword>
<dbReference type="AlphaFoldDB" id="A0A562JKG2"/>
<name>A0A562JKG2_9FIRM</name>
<comment type="caution">
    <text evidence="2">The sequence shown here is derived from an EMBL/GenBank/DDBJ whole genome shotgun (WGS) entry which is preliminary data.</text>
</comment>
<keyword evidence="1" id="KW-0812">Transmembrane</keyword>
<feature type="transmembrane region" description="Helical" evidence="1">
    <location>
        <begin position="92"/>
        <end position="115"/>
    </location>
</feature>
<accession>A0A562JKG2</accession>
<keyword evidence="3" id="KW-1185">Reference proteome</keyword>
<protein>
    <submittedName>
        <fullName evidence="2">Uncharacterized protein</fullName>
    </submittedName>
</protein>
<feature type="transmembrane region" description="Helical" evidence="1">
    <location>
        <begin position="62"/>
        <end position="80"/>
    </location>
</feature>
<evidence type="ECO:0000256" key="1">
    <source>
        <dbReference type="SAM" id="Phobius"/>
    </source>
</evidence>
<evidence type="ECO:0000313" key="3">
    <source>
        <dbReference type="Proteomes" id="UP000315343"/>
    </source>
</evidence>
<dbReference type="Proteomes" id="UP000315343">
    <property type="component" value="Unassembled WGS sequence"/>
</dbReference>